<dbReference type="Pfam" id="PF23598">
    <property type="entry name" value="LRR_14"/>
    <property type="match status" value="1"/>
</dbReference>
<evidence type="ECO:0000313" key="15">
    <source>
        <dbReference type="EMBL" id="GMN19875.1"/>
    </source>
</evidence>
<evidence type="ECO:0000313" key="16">
    <source>
        <dbReference type="EMBL" id="GMN19881.1"/>
    </source>
</evidence>
<dbReference type="FunFam" id="3.80.10.10:FF:000649">
    <property type="entry name" value="Leucine Rich Repeat family protein"/>
    <property type="match status" value="1"/>
</dbReference>
<dbReference type="InterPro" id="IPR013210">
    <property type="entry name" value="LRR_N_plant-typ"/>
</dbReference>
<keyword evidence="9" id="KW-0472">Membrane</keyword>
<dbReference type="Gramene" id="FCD_00027421-RA">
    <property type="protein sequence ID" value="FCD_00027421-RA:cds"/>
    <property type="gene ID" value="FCD_00027421"/>
</dbReference>
<dbReference type="InterPro" id="IPR001611">
    <property type="entry name" value="Leu-rich_rpt"/>
</dbReference>
<dbReference type="Pfam" id="PF00560">
    <property type="entry name" value="LRR_1"/>
    <property type="match status" value="9"/>
</dbReference>
<dbReference type="PANTHER" id="PTHR48063:SF97">
    <property type="entry name" value="DISEASE RESISTANCE FAMILY PROTEIN _ LRR FAMILY PROTEIN"/>
    <property type="match status" value="1"/>
</dbReference>
<dbReference type="Proteomes" id="UP001187192">
    <property type="component" value="Unassembled WGS sequence"/>
</dbReference>
<comment type="subcellular location">
    <subcellularLocation>
        <location evidence="1">Cell membrane</location>
        <topology evidence="1">Single-pass type I membrane protein</topology>
    </subcellularLocation>
</comment>
<dbReference type="InterPro" id="IPR032675">
    <property type="entry name" value="LRR_dom_sf"/>
</dbReference>
<evidence type="ECO:0000313" key="17">
    <source>
        <dbReference type="EMBL" id="GMN19896.1"/>
    </source>
</evidence>
<dbReference type="InterPro" id="IPR055414">
    <property type="entry name" value="LRR_R13L4/SHOC2-like"/>
</dbReference>
<dbReference type="SMART" id="SM00369">
    <property type="entry name" value="LRR_TYP"/>
    <property type="match status" value="10"/>
</dbReference>
<dbReference type="GO" id="GO:0005886">
    <property type="term" value="C:plasma membrane"/>
    <property type="evidence" value="ECO:0007669"/>
    <property type="project" value="UniProtKB-SubCell"/>
</dbReference>
<evidence type="ECO:0000256" key="10">
    <source>
        <dbReference type="ARBA" id="ARBA00023170"/>
    </source>
</evidence>
<dbReference type="Pfam" id="PF08263">
    <property type="entry name" value="LRRNT_2"/>
    <property type="match status" value="1"/>
</dbReference>
<evidence type="ECO:0000256" key="8">
    <source>
        <dbReference type="ARBA" id="ARBA00022989"/>
    </source>
</evidence>
<evidence type="ECO:0000259" key="13">
    <source>
        <dbReference type="Pfam" id="PF08263"/>
    </source>
</evidence>
<comment type="caution">
    <text evidence="15">The sequence shown here is derived from an EMBL/GenBank/DDBJ whole genome shotgun (WGS) entry which is preliminary data.</text>
</comment>
<keyword evidence="11" id="KW-0325">Glycoprotein</keyword>
<dbReference type="Pfam" id="PF13855">
    <property type="entry name" value="LRR_8"/>
    <property type="match status" value="1"/>
</dbReference>
<accession>A0AA87YXB5</accession>
<evidence type="ECO:0000256" key="7">
    <source>
        <dbReference type="ARBA" id="ARBA00022737"/>
    </source>
</evidence>
<reference evidence="15" key="1">
    <citation type="submission" date="2023-07" db="EMBL/GenBank/DDBJ databases">
        <title>draft genome sequence of fig (Ficus carica).</title>
        <authorList>
            <person name="Takahashi T."/>
            <person name="Nishimura K."/>
        </authorList>
    </citation>
    <scope>NUCLEOTIDE SEQUENCE</scope>
</reference>
<evidence type="ECO:0000256" key="11">
    <source>
        <dbReference type="ARBA" id="ARBA00023180"/>
    </source>
</evidence>
<dbReference type="EMBL" id="BTGU01001279">
    <property type="protein sequence ID" value="GMN19896.1"/>
    <property type="molecule type" value="Genomic_DNA"/>
</dbReference>
<keyword evidence="6 12" id="KW-0732">Signal</keyword>
<evidence type="ECO:0000256" key="1">
    <source>
        <dbReference type="ARBA" id="ARBA00004251"/>
    </source>
</evidence>
<keyword evidence="7" id="KW-0677">Repeat</keyword>
<dbReference type="SUPFAM" id="SSF52058">
    <property type="entry name" value="L domain-like"/>
    <property type="match status" value="2"/>
</dbReference>
<evidence type="ECO:0000313" key="19">
    <source>
        <dbReference type="Proteomes" id="UP001187192"/>
    </source>
</evidence>
<gene>
    <name evidence="15" type="ORF">TIFTF001_039920</name>
    <name evidence="16" type="ORF">TIFTF001_039922</name>
    <name evidence="17" type="ORF">TIFTF001_039926</name>
    <name evidence="18" type="ORF">TIFTF001_039928</name>
</gene>
<feature type="signal peptide" evidence="12">
    <location>
        <begin position="1"/>
        <end position="24"/>
    </location>
</feature>
<dbReference type="AlphaFoldDB" id="A0AA87YXB5"/>
<dbReference type="FunFam" id="3.80.10.10:FF:000383">
    <property type="entry name" value="Leucine-rich repeat receptor protein kinase EMS1"/>
    <property type="match status" value="1"/>
</dbReference>
<dbReference type="PANTHER" id="PTHR48063">
    <property type="entry name" value="LRR RECEPTOR-LIKE KINASE"/>
    <property type="match status" value="1"/>
</dbReference>
<dbReference type="InterPro" id="IPR046956">
    <property type="entry name" value="RLP23-like"/>
</dbReference>
<feature type="chain" id="PRO_5041891644" evidence="12">
    <location>
        <begin position="25"/>
        <end position="929"/>
    </location>
</feature>
<dbReference type="EMBL" id="BTGU01001277">
    <property type="protein sequence ID" value="GMN19875.1"/>
    <property type="molecule type" value="Genomic_DNA"/>
</dbReference>
<keyword evidence="5" id="KW-0812">Transmembrane</keyword>
<evidence type="ECO:0000256" key="12">
    <source>
        <dbReference type="SAM" id="SignalP"/>
    </source>
</evidence>
<dbReference type="EMBL" id="BTGU01001280">
    <property type="protein sequence ID" value="GMN19906.1"/>
    <property type="molecule type" value="Genomic_DNA"/>
</dbReference>
<keyword evidence="3" id="KW-1003">Cell membrane</keyword>
<evidence type="ECO:0000256" key="3">
    <source>
        <dbReference type="ARBA" id="ARBA00022475"/>
    </source>
</evidence>
<evidence type="ECO:0000256" key="5">
    <source>
        <dbReference type="ARBA" id="ARBA00022692"/>
    </source>
</evidence>
<dbReference type="Gramene" id="FCD_00026718-RA">
    <property type="protein sequence ID" value="FCD_00026718-RA:cds"/>
    <property type="gene ID" value="FCD_00026718"/>
</dbReference>
<keyword evidence="19" id="KW-1185">Reference proteome</keyword>
<keyword evidence="4" id="KW-0433">Leucine-rich repeat</keyword>
<name>A0AA87YXB5_FICCA</name>
<dbReference type="SUPFAM" id="SSF52047">
    <property type="entry name" value="RNI-like"/>
    <property type="match status" value="1"/>
</dbReference>
<evidence type="ECO:0000259" key="14">
    <source>
        <dbReference type="Pfam" id="PF23598"/>
    </source>
</evidence>
<dbReference type="EMBL" id="BTGU01001278">
    <property type="protein sequence ID" value="GMN19881.1"/>
    <property type="molecule type" value="Genomic_DNA"/>
</dbReference>
<dbReference type="Gene3D" id="3.80.10.10">
    <property type="entry name" value="Ribonuclease Inhibitor"/>
    <property type="match status" value="4"/>
</dbReference>
<dbReference type="FunFam" id="3.80.10.10:FF:000920">
    <property type="entry name" value="mRNA, clone: RTFL01-33-G14"/>
    <property type="match status" value="1"/>
</dbReference>
<feature type="domain" description="Disease resistance R13L4/SHOC-2-like LRR" evidence="14">
    <location>
        <begin position="369"/>
        <end position="616"/>
    </location>
</feature>
<keyword evidence="10" id="KW-0675">Receptor</keyword>
<feature type="domain" description="Leucine-rich repeat-containing N-terminal plant-type" evidence="13">
    <location>
        <begin position="44"/>
        <end position="81"/>
    </location>
</feature>
<evidence type="ECO:0000256" key="9">
    <source>
        <dbReference type="ARBA" id="ARBA00023136"/>
    </source>
</evidence>
<dbReference type="PRINTS" id="PR00019">
    <property type="entry name" value="LEURICHRPT"/>
</dbReference>
<comment type="similarity">
    <text evidence="2">Belongs to the RLP family.</text>
</comment>
<dbReference type="InterPro" id="IPR003591">
    <property type="entry name" value="Leu-rich_rpt_typical-subtyp"/>
</dbReference>
<dbReference type="PROSITE" id="PS51450">
    <property type="entry name" value="LRR"/>
    <property type="match status" value="1"/>
</dbReference>
<keyword evidence="8" id="KW-1133">Transmembrane helix</keyword>
<evidence type="ECO:0000256" key="6">
    <source>
        <dbReference type="ARBA" id="ARBA00022729"/>
    </source>
</evidence>
<evidence type="ECO:0000313" key="18">
    <source>
        <dbReference type="EMBL" id="GMN19906.1"/>
    </source>
</evidence>
<evidence type="ECO:0000256" key="2">
    <source>
        <dbReference type="ARBA" id="ARBA00009592"/>
    </source>
</evidence>
<proteinExistence type="inferred from homology"/>
<organism evidence="15 19">
    <name type="scientific">Ficus carica</name>
    <name type="common">Common fig</name>
    <dbReference type="NCBI Taxonomy" id="3494"/>
    <lineage>
        <taxon>Eukaryota</taxon>
        <taxon>Viridiplantae</taxon>
        <taxon>Streptophyta</taxon>
        <taxon>Embryophyta</taxon>
        <taxon>Tracheophyta</taxon>
        <taxon>Spermatophyta</taxon>
        <taxon>Magnoliopsida</taxon>
        <taxon>eudicotyledons</taxon>
        <taxon>Gunneridae</taxon>
        <taxon>Pentapetalae</taxon>
        <taxon>rosids</taxon>
        <taxon>fabids</taxon>
        <taxon>Rosales</taxon>
        <taxon>Moraceae</taxon>
        <taxon>Ficeae</taxon>
        <taxon>Ficus</taxon>
    </lineage>
</organism>
<sequence>MEGSAKLSLICHFLLLLFLSSSHLEIVKICSGQDDQITSVRCIASERDALVSFQNGLTDPSGRLSSWVGEECCKWEGVECNNRTRHVSKLNLRNPYHSVDVGLVDDDPTAAYKRSCLGGKINSSLAKLKYLSYLDLSMNNFEGILIPDFFGEISNLRCLNLSFASFSGEVPSNLGQLSRLQYLDLYADSYLGVSTGELRAESLNWLSGLSSLTHLNLGFVKLNGVGETWLEKVNLLPSLVELNLHWCELQGLPLSLPFSINFTSLSVLDLSENSFNSPIPTWLFNLTSLRKLHLTWNFFQGPIPQDITNLKLLEDLDLSDNLSLEGHIPGFLGNLSNLKRLDLSANEFTGHIHEFLNGLSASTSNGTRLLSLDLSSNSLVGELPESLGNLRNLQILILSGNAFSGSIPASIGRLSFLKVLDLSYNNMNGTIPKSFGQLSRLVDANLLMNSWEGVLTESHLMNLKGLKSLRITTESTKSLVFDVPVEWLPPFRLDYIQLENCRVGPLPLWLQVQSELTFVTLRNAGISGTIPDQWLSDLSSRIIRLDLSKNQIEGKLQPHQLAFPHLQAIDLSSNRFDGPLPHWSINVAELFLEANSFSGPIPENLAQLMPRLQKFHLSWNHLSGGIPPSLCELQSLQVLSLRSNHFSGELPNCWHTFALWGFDVTDNNLSGVIPNSLGSLPSLSVLMLRNNNLHGEIPSSLQNCSGLTTIDLSMNNFTGNLPSWLGGRVLDSLFMLRLESNNFAGDIPQELCSLHNLHGLDLSDNNFSGVMPKCFDNLTALVFSNSSEVFENLLYVVLRGRQPEYGSILADVNSINLSGNDLKGGIPDEITSIHGLHKLNLSRNHLSGKIPEKIGNLEGLDTLDLSHNRLSGTIPQSLSHVIALKHLNLSYNNLEGKIPQLPQFNDASIFAGNSLLCGDPLPTKCKTAT</sequence>
<evidence type="ECO:0000256" key="4">
    <source>
        <dbReference type="ARBA" id="ARBA00022614"/>
    </source>
</evidence>
<protein>
    <submittedName>
        <fullName evidence="15">Uncharacterized protein</fullName>
    </submittedName>
</protein>